<dbReference type="Pfam" id="PF00648">
    <property type="entry name" value="Peptidase_C2"/>
    <property type="match status" value="1"/>
</dbReference>
<dbReference type="InterPro" id="IPR000169">
    <property type="entry name" value="Pept_cys_AS"/>
</dbReference>
<dbReference type="PROSITE" id="PS50203">
    <property type="entry name" value="CALPAIN_CAT"/>
    <property type="match status" value="1"/>
</dbReference>
<dbReference type="CDD" id="cd00044">
    <property type="entry name" value="CysPc"/>
    <property type="match status" value="1"/>
</dbReference>
<dbReference type="GO" id="GO:0005737">
    <property type="term" value="C:cytoplasm"/>
    <property type="evidence" value="ECO:0007669"/>
    <property type="project" value="TreeGrafter"/>
</dbReference>
<dbReference type="InterPro" id="IPR022684">
    <property type="entry name" value="Calpain_cysteine_protease"/>
</dbReference>
<evidence type="ECO:0000256" key="2">
    <source>
        <dbReference type="ARBA" id="ARBA00022670"/>
    </source>
</evidence>
<proteinExistence type="inferred from homology"/>
<dbReference type="SUPFAM" id="SSF54001">
    <property type="entry name" value="Cysteine proteinases"/>
    <property type="match status" value="1"/>
</dbReference>
<feature type="active site" evidence="5 6">
    <location>
        <position position="256"/>
    </location>
</feature>
<dbReference type="SUPFAM" id="SSF49758">
    <property type="entry name" value="Calpain large subunit, middle domain (domain III)"/>
    <property type="match status" value="1"/>
</dbReference>
<evidence type="ECO:0000256" key="5">
    <source>
        <dbReference type="PIRSR" id="PIRSR622684-1"/>
    </source>
</evidence>
<evidence type="ECO:0000256" key="6">
    <source>
        <dbReference type="PROSITE-ProRule" id="PRU00239"/>
    </source>
</evidence>
<dbReference type="Gene3D" id="3.90.70.10">
    <property type="entry name" value="Cysteine proteinases"/>
    <property type="match status" value="1"/>
</dbReference>
<keyword evidence="4 6" id="KW-0788">Thiol protease</keyword>
<dbReference type="SMART" id="SM00720">
    <property type="entry name" value="calpain_III"/>
    <property type="match status" value="1"/>
</dbReference>
<feature type="active site" evidence="5 6">
    <location>
        <position position="289"/>
    </location>
</feature>
<evidence type="ECO:0000256" key="3">
    <source>
        <dbReference type="ARBA" id="ARBA00022801"/>
    </source>
</evidence>
<evidence type="ECO:0000256" key="1">
    <source>
        <dbReference type="ARBA" id="ARBA00007623"/>
    </source>
</evidence>
<dbReference type="InterPro" id="IPR022682">
    <property type="entry name" value="Calpain_domain_III"/>
</dbReference>
<dbReference type="Gene3D" id="2.60.120.380">
    <property type="match status" value="1"/>
</dbReference>
<keyword evidence="2 6" id="KW-0645">Protease</keyword>
<evidence type="ECO:0000313" key="10">
    <source>
        <dbReference type="Proteomes" id="UP000593567"/>
    </source>
</evidence>
<dbReference type="InterPro" id="IPR022683">
    <property type="entry name" value="Calpain_III"/>
</dbReference>
<evidence type="ECO:0000313" key="9">
    <source>
        <dbReference type="EMBL" id="KAF6020350.1"/>
    </source>
</evidence>
<dbReference type="PRINTS" id="PR00704">
    <property type="entry name" value="CALPAIN"/>
</dbReference>
<name>A0A7J7J2D6_BUGNE</name>
<dbReference type="PANTHER" id="PTHR10183">
    <property type="entry name" value="CALPAIN"/>
    <property type="match status" value="1"/>
</dbReference>
<dbReference type="SUPFAM" id="SSF49562">
    <property type="entry name" value="C2 domain (Calcium/lipid-binding domain, CaLB)"/>
    <property type="match status" value="1"/>
</dbReference>
<dbReference type="SMART" id="SM00230">
    <property type="entry name" value="CysPc"/>
    <property type="match status" value="1"/>
</dbReference>
<evidence type="ECO:0000259" key="8">
    <source>
        <dbReference type="PROSITE" id="PS50203"/>
    </source>
</evidence>
<evidence type="ECO:0000259" key="7">
    <source>
        <dbReference type="PROSITE" id="PS50004"/>
    </source>
</evidence>
<dbReference type="InterPro" id="IPR036213">
    <property type="entry name" value="Calpain_III_sf"/>
</dbReference>
<feature type="domain" description="C2" evidence="7">
    <location>
        <begin position="497"/>
        <end position="612"/>
    </location>
</feature>
<dbReference type="OrthoDB" id="424753at2759"/>
<dbReference type="AlphaFoldDB" id="A0A7J7J2D6"/>
<dbReference type="FunFam" id="3.90.70.10:FF:000001">
    <property type="entry name" value="Calpain-1 catalytic subunit"/>
    <property type="match status" value="1"/>
</dbReference>
<comment type="caution">
    <text evidence="9">The sequence shown here is derived from an EMBL/GenBank/DDBJ whole genome shotgun (WGS) entry which is preliminary data.</text>
</comment>
<dbReference type="FunFam" id="2.60.120.380:FF:000003">
    <property type="entry name" value="Calpain 5"/>
    <property type="match status" value="1"/>
</dbReference>
<organism evidence="9 10">
    <name type="scientific">Bugula neritina</name>
    <name type="common">Brown bryozoan</name>
    <name type="synonym">Sertularia neritina</name>
    <dbReference type="NCBI Taxonomy" id="10212"/>
    <lineage>
        <taxon>Eukaryota</taxon>
        <taxon>Metazoa</taxon>
        <taxon>Spiralia</taxon>
        <taxon>Lophotrochozoa</taxon>
        <taxon>Bryozoa</taxon>
        <taxon>Gymnolaemata</taxon>
        <taxon>Cheilostomatida</taxon>
        <taxon>Flustrina</taxon>
        <taxon>Buguloidea</taxon>
        <taxon>Bugulidae</taxon>
        <taxon>Bugula</taxon>
    </lineage>
</organism>
<sequence>MTGLFHQPEPYSGQKYSDLKDECKSSGQLFKDPLFPANYSSLFRGGAQKIANVVWKRPGEISEDPKLFVEGASSGDVHQGQLGNCWFVAATSCLAIHKALWKKIIPDPVGQEWNPEKPDEYQGIFHFRFWRHGGWIDVVIDDLLPTVHGKLIFISSQSNNEYWSALLEKAYAKLFGTYEALDGGGLEEALVDFTGGVAETIELQTEEYKNNEENREKLYAILKKAIDGNSLMAAAIPAESSAEMEAKTETGLVKGHAYGITEVRRIALQGTGLFNTFNQEKINMIRCRNPWGKHEWNGKFSDGSPEWSKISESERKKIGLVFEDDGEFWMHFDDFCHYFVNISVCRVVNKTIFSTSKTWEEAKIHSAWVPPMLAGGCANFPDSFLKNPQLAFSVTKKEDDVLISLEQKITDREKPKETIGFHVLKVEENRQTRMHERQQIIKSSKFKNSRSIFSRDTLKKGRYVVLPCTFEPGKQLEFLLRVYTDEDMKEKHLTSDSPGKLGGFCGLCASSPVLGVRIRFVRATGLEKQDRDAGGADPYIIVKCEKETVRIPTVENTLNPEWERSVLFFKSKVESPVEIEIWNKNPIRDQFMGLTSVLASEECDAKPYQLPLRARKPDSPTPPGNLVITLTVRRDIDSF</sequence>
<dbReference type="EMBL" id="VXIV02003179">
    <property type="protein sequence ID" value="KAF6020350.1"/>
    <property type="molecule type" value="Genomic_DNA"/>
</dbReference>
<dbReference type="InterPro" id="IPR035892">
    <property type="entry name" value="C2_domain_sf"/>
</dbReference>
<dbReference type="InterPro" id="IPR033883">
    <property type="entry name" value="C2_III"/>
</dbReference>
<reference evidence="9" key="1">
    <citation type="submission" date="2020-06" db="EMBL/GenBank/DDBJ databases">
        <title>Draft genome of Bugula neritina, a colonial animal packing powerful symbionts and potential medicines.</title>
        <authorList>
            <person name="Rayko M."/>
        </authorList>
    </citation>
    <scope>NUCLEOTIDE SEQUENCE [LARGE SCALE GENOMIC DNA]</scope>
    <source>
        <strain evidence="9">Kwan_BN1</strain>
    </source>
</reference>
<gene>
    <name evidence="9" type="ORF">EB796_021322</name>
</gene>
<dbReference type="CDD" id="cd00214">
    <property type="entry name" value="Calpain_III"/>
    <property type="match status" value="1"/>
</dbReference>
<keyword evidence="3 6" id="KW-0378">Hydrolase</keyword>
<dbReference type="PROSITE" id="PS50004">
    <property type="entry name" value="C2"/>
    <property type="match status" value="1"/>
</dbReference>
<dbReference type="InterPro" id="IPR000008">
    <property type="entry name" value="C2_dom"/>
</dbReference>
<dbReference type="PANTHER" id="PTHR10183:SF379">
    <property type="entry name" value="CALPAIN-5"/>
    <property type="match status" value="1"/>
</dbReference>
<dbReference type="Proteomes" id="UP000593567">
    <property type="component" value="Unassembled WGS sequence"/>
</dbReference>
<dbReference type="Pfam" id="PF00168">
    <property type="entry name" value="C2"/>
    <property type="match status" value="1"/>
</dbReference>
<dbReference type="GO" id="GO:0004198">
    <property type="term" value="F:calcium-dependent cysteine-type endopeptidase activity"/>
    <property type="evidence" value="ECO:0007669"/>
    <property type="project" value="InterPro"/>
</dbReference>
<protein>
    <submittedName>
        <fullName evidence="9">Capn5</fullName>
    </submittedName>
</protein>
<evidence type="ECO:0000256" key="4">
    <source>
        <dbReference type="ARBA" id="ARBA00022807"/>
    </source>
</evidence>
<feature type="domain" description="Calpain catalytic" evidence="8">
    <location>
        <begin position="29"/>
        <end position="348"/>
    </location>
</feature>
<dbReference type="InterPro" id="IPR001300">
    <property type="entry name" value="Peptidase_C2_calpain_cat"/>
</dbReference>
<keyword evidence="10" id="KW-1185">Reference proteome</keyword>
<dbReference type="InterPro" id="IPR038765">
    <property type="entry name" value="Papain-like_cys_pep_sf"/>
</dbReference>
<dbReference type="PROSITE" id="PS00139">
    <property type="entry name" value="THIOL_PROTEASE_CYS"/>
    <property type="match status" value="1"/>
</dbReference>
<dbReference type="Gene3D" id="2.60.40.150">
    <property type="entry name" value="C2 domain"/>
    <property type="match status" value="1"/>
</dbReference>
<feature type="active site" evidence="5 6">
    <location>
        <position position="85"/>
    </location>
</feature>
<dbReference type="Pfam" id="PF01067">
    <property type="entry name" value="Calpain_III"/>
    <property type="match status" value="1"/>
</dbReference>
<accession>A0A7J7J2D6</accession>
<dbReference type="GO" id="GO:0006508">
    <property type="term" value="P:proteolysis"/>
    <property type="evidence" value="ECO:0007669"/>
    <property type="project" value="UniProtKB-KW"/>
</dbReference>
<dbReference type="SMART" id="SM00239">
    <property type="entry name" value="C2"/>
    <property type="match status" value="1"/>
</dbReference>
<comment type="similarity">
    <text evidence="1">Belongs to the peptidase C2 family.</text>
</comment>